<proteinExistence type="inferred from homology"/>
<feature type="active site" description="Proton acceptor" evidence="8">
    <location>
        <position position="209"/>
    </location>
</feature>
<dbReference type="AlphaFoldDB" id="A0A8J6TC66"/>
<dbReference type="NCBIfam" id="TIGR00652">
    <property type="entry name" value="DapF"/>
    <property type="match status" value="1"/>
</dbReference>
<evidence type="ECO:0000256" key="1">
    <source>
        <dbReference type="ARBA" id="ARBA00005196"/>
    </source>
</evidence>
<comment type="caution">
    <text evidence="10">The sequence shown here is derived from an EMBL/GenBank/DDBJ whole genome shotgun (WGS) entry which is preliminary data.</text>
</comment>
<dbReference type="GO" id="GO:0009089">
    <property type="term" value="P:lysine biosynthetic process via diaminopimelate"/>
    <property type="evidence" value="ECO:0007669"/>
    <property type="project" value="UniProtKB-UniRule"/>
</dbReference>
<dbReference type="InterPro" id="IPR001653">
    <property type="entry name" value="DAP_epimerase_DapF"/>
</dbReference>
<keyword evidence="4 8" id="KW-0028">Amino-acid biosynthesis</keyword>
<evidence type="ECO:0000256" key="9">
    <source>
        <dbReference type="PROSITE-ProRule" id="PRU10125"/>
    </source>
</evidence>
<dbReference type="Pfam" id="PF01678">
    <property type="entry name" value="DAP_epimerase"/>
    <property type="match status" value="2"/>
</dbReference>
<dbReference type="EMBL" id="JACNLL010000074">
    <property type="protein sequence ID" value="MBC8200025.1"/>
    <property type="molecule type" value="Genomic_DNA"/>
</dbReference>
<feature type="binding site" evidence="8">
    <location>
        <begin position="199"/>
        <end position="200"/>
    </location>
    <ligand>
        <name>substrate</name>
    </ligand>
</feature>
<evidence type="ECO:0000256" key="4">
    <source>
        <dbReference type="ARBA" id="ARBA00022605"/>
    </source>
</evidence>
<comment type="pathway">
    <text evidence="1 8">Amino-acid biosynthesis; L-lysine biosynthesis via DAP pathway; DL-2,6-diaminopimelate from LL-2,6-diaminopimelate: step 1/1.</text>
</comment>
<evidence type="ECO:0000256" key="5">
    <source>
        <dbReference type="ARBA" id="ARBA00023154"/>
    </source>
</evidence>
<dbReference type="PROSITE" id="PS01326">
    <property type="entry name" value="DAP_EPIMERASE"/>
    <property type="match status" value="1"/>
</dbReference>
<evidence type="ECO:0000256" key="6">
    <source>
        <dbReference type="ARBA" id="ARBA00023235"/>
    </source>
</evidence>
<comment type="catalytic activity">
    <reaction evidence="7 8">
        <text>(2S,6S)-2,6-diaminopimelate = meso-2,6-diaminopimelate</text>
        <dbReference type="Rhea" id="RHEA:15393"/>
        <dbReference type="ChEBI" id="CHEBI:57609"/>
        <dbReference type="ChEBI" id="CHEBI:57791"/>
        <dbReference type="EC" id="5.1.1.7"/>
    </reaction>
</comment>
<comment type="caution">
    <text evidence="8">Lacks conserved residue(s) required for the propagation of feature annotation.</text>
</comment>
<comment type="function">
    <text evidence="8">Catalyzes the stereoinversion of LL-2,6-diaminopimelate (L,L-DAP) to meso-diaminopimelate (meso-DAP), a precursor of L-lysine and an essential component of the bacterial peptidoglycan.</text>
</comment>
<feature type="binding site" evidence="8">
    <location>
        <begin position="77"/>
        <end position="78"/>
    </location>
    <ligand>
        <name>substrate</name>
    </ligand>
</feature>
<feature type="binding site" evidence="8">
    <location>
        <position position="67"/>
    </location>
    <ligand>
        <name>substrate</name>
    </ligand>
</feature>
<dbReference type="InterPro" id="IPR018510">
    <property type="entry name" value="DAP_epimerase_AS"/>
</dbReference>
<dbReference type="Gene3D" id="3.10.310.10">
    <property type="entry name" value="Diaminopimelate Epimerase, Chain A, domain 1"/>
    <property type="match status" value="2"/>
</dbReference>
<dbReference type="EC" id="5.1.1.7" evidence="3 8"/>
<feature type="site" description="Could be important to modulate the pK values of the two catalytic cysteine residues" evidence="8">
    <location>
        <position position="199"/>
    </location>
</feature>
<feature type="binding site" evidence="8">
    <location>
        <position position="181"/>
    </location>
    <ligand>
        <name>substrate</name>
    </ligand>
</feature>
<comment type="subunit">
    <text evidence="8">Homodimer.</text>
</comment>
<dbReference type="GO" id="GO:0008837">
    <property type="term" value="F:diaminopimelate epimerase activity"/>
    <property type="evidence" value="ECO:0007669"/>
    <property type="project" value="UniProtKB-UniRule"/>
</dbReference>
<organism evidence="10 11">
    <name type="scientific">Candidatus Desulfaltia bathyphila</name>
    <dbReference type="NCBI Taxonomy" id="2841697"/>
    <lineage>
        <taxon>Bacteria</taxon>
        <taxon>Pseudomonadati</taxon>
        <taxon>Thermodesulfobacteriota</taxon>
        <taxon>Desulfobacteria</taxon>
        <taxon>Desulfobacterales</taxon>
        <taxon>Desulfobacterales incertae sedis</taxon>
        <taxon>Candidatus Desulfaltia</taxon>
    </lineage>
</organism>
<feature type="site" description="Could be important to modulate the pK values of the two catalytic cysteine residues" evidence="8">
    <location>
        <position position="149"/>
    </location>
</feature>
<dbReference type="UniPathway" id="UPA00034">
    <property type="reaction ID" value="UER00025"/>
</dbReference>
<evidence type="ECO:0000256" key="7">
    <source>
        <dbReference type="ARBA" id="ARBA00051712"/>
    </source>
</evidence>
<dbReference type="SUPFAM" id="SSF54506">
    <property type="entry name" value="Diaminopimelate epimerase-like"/>
    <property type="match status" value="2"/>
</dbReference>
<dbReference type="PANTHER" id="PTHR31689:SF0">
    <property type="entry name" value="DIAMINOPIMELATE EPIMERASE"/>
    <property type="match status" value="1"/>
</dbReference>
<comment type="subcellular location">
    <subcellularLocation>
        <location evidence="8">Cytoplasm</location>
    </subcellularLocation>
</comment>
<sequence length="277" mass="30735">MKHIEFFKVSGSGNDFIIIDNRDRIIDEKNLKNFVANVCRRKMSVGADGFILIEKSDSVDFRWRFFNADGNPAEMCGNGARCAARFAYLNRIAGSKMSFETEAGIVSAKVSNDLVKINIPEPAELKTDYLLDLENGALKISSINTGVPHVVIVMDSIDNVDVVKLGREIRFHDMFAPAGTNVNFICQNKDDTISIRTYERGVEDETLACGTGAVAAAIVTAFKFGAESPVRVITKSGESLYIYYKVNNGKCSDVYLEGDARIIYKGELYEDAWEYSL</sequence>
<gene>
    <name evidence="8" type="primary">dapF</name>
    <name evidence="10" type="ORF">H8E80_08300</name>
</gene>
<feature type="binding site" evidence="8">
    <location>
        <position position="14"/>
    </location>
    <ligand>
        <name>substrate</name>
    </ligand>
</feature>
<evidence type="ECO:0000256" key="8">
    <source>
        <dbReference type="HAMAP-Rule" id="MF_00197"/>
    </source>
</evidence>
<name>A0A8J6TC66_9BACT</name>
<reference evidence="10 11" key="1">
    <citation type="submission" date="2020-08" db="EMBL/GenBank/DDBJ databases">
        <title>Bridging the membrane lipid divide: bacteria of the FCB group superphylum have the potential to synthesize archaeal ether lipids.</title>
        <authorList>
            <person name="Villanueva L."/>
            <person name="Von Meijenfeldt F.A.B."/>
            <person name="Westbye A.B."/>
            <person name="Yadav S."/>
            <person name="Hopmans E.C."/>
            <person name="Dutilh B.E."/>
            <person name="Sinninghe Damste J.S."/>
        </authorList>
    </citation>
    <scope>NUCLEOTIDE SEQUENCE [LARGE SCALE GENOMIC DNA]</scope>
    <source>
        <strain evidence="10">NIOZ-UU82</strain>
    </source>
</reference>
<protein>
    <recommendedName>
        <fullName evidence="3 8">Diaminopimelate epimerase</fullName>
        <shortName evidence="8">DAP epimerase</shortName>
        <ecNumber evidence="3 8">5.1.1.7</ecNumber>
    </recommendedName>
    <alternativeName>
        <fullName evidence="8">PLP-independent amino acid racemase</fullName>
    </alternativeName>
</protein>
<evidence type="ECO:0000256" key="3">
    <source>
        <dbReference type="ARBA" id="ARBA00013080"/>
    </source>
</evidence>
<dbReference type="GO" id="GO:0005829">
    <property type="term" value="C:cytosol"/>
    <property type="evidence" value="ECO:0007669"/>
    <property type="project" value="TreeGrafter"/>
</dbReference>
<accession>A0A8J6TC66</accession>
<evidence type="ECO:0000313" key="10">
    <source>
        <dbReference type="EMBL" id="MBC8200025.1"/>
    </source>
</evidence>
<feature type="binding site" evidence="8">
    <location>
        <begin position="210"/>
        <end position="211"/>
    </location>
    <ligand>
        <name>substrate</name>
    </ligand>
</feature>
<keyword evidence="5 8" id="KW-0457">Lysine biosynthesis</keyword>
<keyword evidence="6 8" id="KW-0413">Isomerase</keyword>
<evidence type="ECO:0000313" key="11">
    <source>
        <dbReference type="Proteomes" id="UP000603545"/>
    </source>
</evidence>
<feature type="active site" description="Proton donor" evidence="8">
    <location>
        <position position="76"/>
    </location>
</feature>
<evidence type="ECO:0000256" key="2">
    <source>
        <dbReference type="ARBA" id="ARBA00010219"/>
    </source>
</evidence>
<comment type="similarity">
    <text evidence="2 8">Belongs to the diaminopimelate epimerase family.</text>
</comment>
<dbReference type="PANTHER" id="PTHR31689">
    <property type="entry name" value="DIAMINOPIMELATE EPIMERASE, CHLOROPLASTIC"/>
    <property type="match status" value="1"/>
</dbReference>
<dbReference type="Proteomes" id="UP000603545">
    <property type="component" value="Unassembled WGS sequence"/>
</dbReference>
<feature type="active site" evidence="9">
    <location>
        <position position="76"/>
    </location>
</feature>
<dbReference type="HAMAP" id="MF_00197">
    <property type="entry name" value="DAP_epimerase"/>
    <property type="match status" value="1"/>
</dbReference>
<keyword evidence="8" id="KW-0963">Cytoplasm</keyword>